<protein>
    <recommendedName>
        <fullName evidence="12">ATP synthase complex subunit 8</fullName>
    </recommendedName>
</protein>
<dbReference type="GO" id="GO:0015986">
    <property type="term" value="P:proton motive force-driven ATP synthesis"/>
    <property type="evidence" value="ECO:0007669"/>
    <property type="project" value="InterPro"/>
</dbReference>
<proteinExistence type="inferred from homology"/>
<evidence type="ECO:0000256" key="4">
    <source>
        <dbReference type="ARBA" id="ARBA00022448"/>
    </source>
</evidence>
<accession>A0A343A3J5</accession>
<dbReference type="Pfam" id="PF00895">
    <property type="entry name" value="ATP-synt_8"/>
    <property type="match status" value="1"/>
</dbReference>
<geneLocation type="mitochondrion" evidence="14"/>
<dbReference type="AlphaFoldDB" id="A0A343A3J5"/>
<sequence>MPQMAPLNWTLMLIMFSLTFILYNIMNFYSLKYNYKNMNLYNNKIKFINWKW</sequence>
<keyword evidence="9 12" id="KW-0406">Ion transport</keyword>
<keyword evidence="8 13" id="KW-1133">Transmembrane helix</keyword>
<comment type="subunit">
    <text evidence="3">F-type ATPases have 2 components, CF(1) - the catalytic core - and CF(0) - the membrane proton channel.</text>
</comment>
<evidence type="ECO:0000256" key="12">
    <source>
        <dbReference type="RuleBase" id="RU003661"/>
    </source>
</evidence>
<evidence type="ECO:0000256" key="1">
    <source>
        <dbReference type="ARBA" id="ARBA00004304"/>
    </source>
</evidence>
<dbReference type="GO" id="GO:0045259">
    <property type="term" value="C:proton-transporting ATP synthase complex"/>
    <property type="evidence" value="ECO:0007669"/>
    <property type="project" value="UniProtKB-KW"/>
</dbReference>
<keyword evidence="4 12" id="KW-0813">Transport</keyword>
<dbReference type="InterPro" id="IPR001421">
    <property type="entry name" value="ATP8_metazoa"/>
</dbReference>
<evidence type="ECO:0000256" key="7">
    <source>
        <dbReference type="ARBA" id="ARBA00022781"/>
    </source>
</evidence>
<keyword evidence="11 13" id="KW-0472">Membrane</keyword>
<evidence type="ECO:0000256" key="8">
    <source>
        <dbReference type="ARBA" id="ARBA00022989"/>
    </source>
</evidence>
<evidence type="ECO:0000256" key="5">
    <source>
        <dbReference type="ARBA" id="ARBA00022547"/>
    </source>
</evidence>
<comment type="similarity">
    <text evidence="2 12">Belongs to the ATPase protein 8 family.</text>
</comment>
<evidence type="ECO:0000256" key="6">
    <source>
        <dbReference type="ARBA" id="ARBA00022692"/>
    </source>
</evidence>
<organism evidence="14">
    <name type="scientific">Georissidae sp. BMNH 840458</name>
    <dbReference type="NCBI Taxonomy" id="1903816"/>
    <lineage>
        <taxon>Eukaryota</taxon>
        <taxon>Metazoa</taxon>
        <taxon>Ecdysozoa</taxon>
        <taxon>Arthropoda</taxon>
        <taxon>Hexapoda</taxon>
        <taxon>Insecta</taxon>
        <taxon>Pterygota</taxon>
        <taxon>Neoptera</taxon>
        <taxon>Endopterygota</taxon>
        <taxon>Coleoptera</taxon>
        <taxon>Polyphaga</taxon>
        <taxon>Staphyliniformia</taxon>
        <taxon>Georissidae</taxon>
    </lineage>
</organism>
<gene>
    <name evidence="14" type="primary">atp8</name>
</gene>
<dbReference type="EMBL" id="KX035151">
    <property type="protein sequence ID" value="AOY39123.1"/>
    <property type="molecule type" value="Genomic_DNA"/>
</dbReference>
<feature type="transmembrane region" description="Helical" evidence="13">
    <location>
        <begin position="6"/>
        <end position="26"/>
    </location>
</feature>
<evidence type="ECO:0000256" key="3">
    <source>
        <dbReference type="ARBA" id="ARBA00011291"/>
    </source>
</evidence>
<evidence type="ECO:0000256" key="11">
    <source>
        <dbReference type="ARBA" id="ARBA00023136"/>
    </source>
</evidence>
<evidence type="ECO:0000313" key="14">
    <source>
        <dbReference type="EMBL" id="AOY39123.1"/>
    </source>
</evidence>
<evidence type="ECO:0000256" key="10">
    <source>
        <dbReference type="ARBA" id="ARBA00023128"/>
    </source>
</evidence>
<evidence type="ECO:0000256" key="2">
    <source>
        <dbReference type="ARBA" id="ARBA00008892"/>
    </source>
</evidence>
<evidence type="ECO:0000256" key="13">
    <source>
        <dbReference type="SAM" id="Phobius"/>
    </source>
</evidence>
<evidence type="ECO:0000256" key="9">
    <source>
        <dbReference type="ARBA" id="ARBA00023065"/>
    </source>
</evidence>
<comment type="subcellular location">
    <subcellularLocation>
        <location evidence="1 12">Mitochondrion membrane</location>
        <topology evidence="1 12">Single-pass membrane protein</topology>
    </subcellularLocation>
</comment>
<keyword evidence="6 12" id="KW-0812">Transmembrane</keyword>
<keyword evidence="10 12" id="KW-0496">Mitochondrion</keyword>
<dbReference type="GO" id="GO:0031966">
    <property type="term" value="C:mitochondrial membrane"/>
    <property type="evidence" value="ECO:0007669"/>
    <property type="project" value="UniProtKB-SubCell"/>
</dbReference>
<dbReference type="GO" id="GO:0015078">
    <property type="term" value="F:proton transmembrane transporter activity"/>
    <property type="evidence" value="ECO:0007669"/>
    <property type="project" value="InterPro"/>
</dbReference>
<name>A0A343A3J5_9COLE</name>
<reference evidence="14" key="1">
    <citation type="submission" date="2016-04" db="EMBL/GenBank/DDBJ databases">
        <title>Mitochondria of unsequenced beetle families.</title>
        <authorList>
            <person name="Linard B."/>
            <person name="Andujar C."/>
            <person name="Arribas P."/>
            <person name="Vogler A.P."/>
        </authorList>
    </citation>
    <scope>NUCLEOTIDE SEQUENCE</scope>
</reference>
<keyword evidence="5 12" id="KW-0138">CF(0)</keyword>
<keyword evidence="7 12" id="KW-0375">Hydrogen ion transport</keyword>